<organism evidence="2 3">
    <name type="scientific">Letharia columbiana</name>
    <dbReference type="NCBI Taxonomy" id="112416"/>
    <lineage>
        <taxon>Eukaryota</taxon>
        <taxon>Fungi</taxon>
        <taxon>Dikarya</taxon>
        <taxon>Ascomycota</taxon>
        <taxon>Pezizomycotina</taxon>
        <taxon>Lecanoromycetes</taxon>
        <taxon>OSLEUM clade</taxon>
        <taxon>Lecanoromycetidae</taxon>
        <taxon>Lecanorales</taxon>
        <taxon>Lecanorineae</taxon>
        <taxon>Parmeliaceae</taxon>
        <taxon>Letharia</taxon>
    </lineage>
</organism>
<dbReference type="Proteomes" id="UP000578531">
    <property type="component" value="Unassembled WGS sequence"/>
</dbReference>
<comment type="caution">
    <text evidence="2">The sequence shown here is derived from an EMBL/GenBank/DDBJ whole genome shotgun (WGS) entry which is preliminary data.</text>
</comment>
<reference evidence="2 3" key="1">
    <citation type="journal article" date="2020" name="Genomics">
        <title>Complete, high-quality genomes from long-read metagenomic sequencing of two wolf lichen thalli reveals enigmatic genome architecture.</title>
        <authorList>
            <person name="McKenzie S.K."/>
            <person name="Walston R.F."/>
            <person name="Allen J.L."/>
        </authorList>
    </citation>
    <scope>NUCLEOTIDE SEQUENCE [LARGE SCALE GENOMIC DNA]</scope>
    <source>
        <strain evidence="2">WasteWater2</strain>
    </source>
</reference>
<feature type="compositionally biased region" description="Polar residues" evidence="1">
    <location>
        <begin position="44"/>
        <end position="66"/>
    </location>
</feature>
<evidence type="ECO:0000256" key="1">
    <source>
        <dbReference type="SAM" id="MobiDB-lite"/>
    </source>
</evidence>
<evidence type="ECO:0000313" key="3">
    <source>
        <dbReference type="Proteomes" id="UP000578531"/>
    </source>
</evidence>
<sequence length="145" mass="15860">MLAAAPRGPCGSPTGALGAPFKTERPTYLATQPEHSVKQEEESLQQANAENTAEKSSGSKAPSTKNAGLLSTIPRQVINQQMENTTTIWPAISTCLGNIALIWYIIELTTQEKDLLRRSQPNHYGQLGLFRTEFGRCIFGRIETA</sequence>
<accession>A0A8H6FN05</accession>
<dbReference type="GeneID" id="59291935"/>
<dbReference type="EMBL" id="JACCJC010000056">
    <property type="protein sequence ID" value="KAF6231536.1"/>
    <property type="molecule type" value="Genomic_DNA"/>
</dbReference>
<keyword evidence="3" id="KW-1185">Reference proteome</keyword>
<dbReference type="RefSeq" id="XP_037160968.1">
    <property type="nucleotide sequence ID" value="XM_037312174.1"/>
</dbReference>
<feature type="region of interest" description="Disordered" evidence="1">
    <location>
        <begin position="1"/>
        <end position="69"/>
    </location>
</feature>
<dbReference type="AlphaFoldDB" id="A0A8H6FN05"/>
<evidence type="ECO:0000313" key="2">
    <source>
        <dbReference type="EMBL" id="KAF6231536.1"/>
    </source>
</evidence>
<proteinExistence type="predicted"/>
<gene>
    <name evidence="2" type="ORF">HO173_010288</name>
</gene>
<protein>
    <submittedName>
        <fullName evidence="2">Uncharacterized protein</fullName>
    </submittedName>
</protein>
<name>A0A8H6FN05_9LECA</name>